<accession>A0A0F7SFY3</accession>
<dbReference type="PANTHER" id="PTHR43173">
    <property type="entry name" value="ABC1 FAMILY PROTEIN"/>
    <property type="match status" value="1"/>
</dbReference>
<dbReference type="InterPro" id="IPR045307">
    <property type="entry name" value="ADCK1_dom"/>
</dbReference>
<dbReference type="SUPFAM" id="SSF56112">
    <property type="entry name" value="Protein kinase-like (PK-like)"/>
    <property type="match status" value="1"/>
</dbReference>
<dbReference type="GO" id="GO:0005743">
    <property type="term" value="C:mitochondrial inner membrane"/>
    <property type="evidence" value="ECO:0007669"/>
    <property type="project" value="TreeGrafter"/>
</dbReference>
<keyword evidence="3" id="KW-0808">Transferase</keyword>
<name>A0A0F7SFY3_PHARH</name>
<comment type="similarity">
    <text evidence="1">Belongs to the protein kinase superfamily. ADCK protein kinase family.</text>
</comment>
<dbReference type="EMBL" id="LN483167">
    <property type="protein sequence ID" value="CDZ97250.1"/>
    <property type="molecule type" value="Genomic_DNA"/>
</dbReference>
<dbReference type="Pfam" id="PF03109">
    <property type="entry name" value="ABC1"/>
    <property type="match status" value="1"/>
</dbReference>
<sequence>MLLKRHPSSTHTTTTTTTAKKLSRPTLILLCLTLFLLTSATSYEFFPASRHLAQAIYRCSRLMFAVVLDAMDYKRTFASSFDTDDEKQEAYKGCHLRSAKRMLAALEALGGCYIKIGQHLASSNVVPVEWSSTLSVLQDRCPVSPTDELERMILKDTGKPRDLFFSDWQPIPIGTASIAQVHLATDRESGKRVAVKLQHPGLEEFLTVDMATVNFAVKWIDAIFPDFQLSWLAREMNDALPLEMDFRVEAKNAQRTIQDFEHISRSALYIPRVEWCEKRILVMEYIDGARVDNLEYLRKHHIDRNQVAKELSRIFSQMIYLNGFFHADPHEGNVLIRPRPSLSKSPYNFEVVLLDHGQYFDMDDELRVNYAKFWLGLMAANTPATQALRRKYALRMGVDSDLYPILESAITGRVGMGAPSEEIEFDPNAVDEDGRPALMRQKAGSLLEMRSASEIEMDHMRNAVVQREGLLANIFKMLRSVPRRIIMVLKVNDLTRSLDKSLATTHDATRIFLESPFPINTSHSLLLEPNSAPEQSGITIKLSSPNVFGEIWADGIAWTKGIWGSNRVQIV</sequence>
<dbReference type="GO" id="GO:0007005">
    <property type="term" value="P:mitochondrion organization"/>
    <property type="evidence" value="ECO:0007669"/>
    <property type="project" value="TreeGrafter"/>
</dbReference>
<dbReference type="GO" id="GO:0016301">
    <property type="term" value="F:kinase activity"/>
    <property type="evidence" value="ECO:0007669"/>
    <property type="project" value="UniProtKB-KW"/>
</dbReference>
<organism evidence="3">
    <name type="scientific">Phaffia rhodozyma</name>
    <name type="common">Yeast</name>
    <name type="synonym">Xanthophyllomyces dendrorhous</name>
    <dbReference type="NCBI Taxonomy" id="264483"/>
    <lineage>
        <taxon>Eukaryota</taxon>
        <taxon>Fungi</taxon>
        <taxon>Dikarya</taxon>
        <taxon>Basidiomycota</taxon>
        <taxon>Agaricomycotina</taxon>
        <taxon>Tremellomycetes</taxon>
        <taxon>Cystofilobasidiales</taxon>
        <taxon>Mrakiaceae</taxon>
        <taxon>Phaffia</taxon>
    </lineage>
</organism>
<proteinExistence type="inferred from homology"/>
<dbReference type="PANTHER" id="PTHR43173:SF19">
    <property type="entry name" value="AARF DOMAIN-CONTAINING PROTEIN KINASE 1"/>
    <property type="match status" value="1"/>
</dbReference>
<feature type="domain" description="ABC1 atypical kinase-like" evidence="2">
    <location>
        <begin position="137"/>
        <end position="382"/>
    </location>
</feature>
<dbReference type="InterPro" id="IPR011009">
    <property type="entry name" value="Kinase-like_dom_sf"/>
</dbReference>
<dbReference type="InterPro" id="IPR051130">
    <property type="entry name" value="Mito_struct-func_regulator"/>
</dbReference>
<evidence type="ECO:0000256" key="1">
    <source>
        <dbReference type="ARBA" id="ARBA00009670"/>
    </source>
</evidence>
<evidence type="ECO:0000313" key="3">
    <source>
        <dbReference type="EMBL" id="CDZ97250.1"/>
    </source>
</evidence>
<dbReference type="AlphaFoldDB" id="A0A0F7SFY3"/>
<keyword evidence="3" id="KW-0418">Kinase</keyword>
<protein>
    <submittedName>
        <fullName evidence="3">Predicted unusual protein kinase</fullName>
    </submittedName>
</protein>
<evidence type="ECO:0000259" key="2">
    <source>
        <dbReference type="Pfam" id="PF03109"/>
    </source>
</evidence>
<dbReference type="CDD" id="cd13969">
    <property type="entry name" value="ADCK1-like"/>
    <property type="match status" value="1"/>
</dbReference>
<dbReference type="InterPro" id="IPR004147">
    <property type="entry name" value="ABC1_dom"/>
</dbReference>
<dbReference type="GO" id="GO:0055088">
    <property type="term" value="P:lipid homeostasis"/>
    <property type="evidence" value="ECO:0007669"/>
    <property type="project" value="TreeGrafter"/>
</dbReference>
<reference evidence="3" key="1">
    <citation type="submission" date="2014-08" db="EMBL/GenBank/DDBJ databases">
        <authorList>
            <person name="Sharma Rahul"/>
            <person name="Thines Marco"/>
        </authorList>
    </citation>
    <scope>NUCLEOTIDE SEQUENCE</scope>
</reference>